<comment type="caution">
    <text evidence="4">The sequence shown here is derived from an EMBL/GenBank/DDBJ whole genome shotgun (WGS) entry which is preliminary data.</text>
</comment>
<keyword evidence="1" id="KW-0539">Nucleus</keyword>
<sequence length="426" mass="47619">MKPLTAELYKRVFWILVVVDTLMSFHNGRPAITKPSDFDVDLPRGCDEEYWGMPNAVQPEGKPSNCAFIPVYLQLMLIFGHIQRAVYPVNGQMCSENVVVQLDSALNKWVDTIPQHLKWDPHQANQIFLDQSAALYSTYYHAQILIHRPFIPAPGKESIKTNFPSLAICAAAARAIGHVLDVQTRRGRGLLHYPALSTALFDSAVVLLVNVWSVVGGRKPQTPEDFTRATADAQNCVRVLRLYERRWRVAGRKCDIISAMLNIGKYASQSHSLKRPREGEEVPTPANSSETSTDPVEGSIPQQMLALERSIQETGHLFSLPLLTEELGRLPVYDSFDYEPTFQLNELHYLPRSHLDSAPDLLEPELLYGVDPTLDSIFSPPQVGILGGEDIDIQLPPNPFDVPSGHSWRDWSTYLASVDGLNQGTL</sequence>
<dbReference type="PANTHER" id="PTHR46910">
    <property type="entry name" value="TRANSCRIPTION FACTOR PDR1"/>
    <property type="match status" value="1"/>
</dbReference>
<evidence type="ECO:0000256" key="2">
    <source>
        <dbReference type="SAM" id="MobiDB-lite"/>
    </source>
</evidence>
<dbReference type="AlphaFoldDB" id="A0A8H6XV96"/>
<dbReference type="GO" id="GO:0006351">
    <property type="term" value="P:DNA-templated transcription"/>
    <property type="evidence" value="ECO:0007669"/>
    <property type="project" value="InterPro"/>
</dbReference>
<dbReference type="Proteomes" id="UP000620124">
    <property type="component" value="Unassembled WGS sequence"/>
</dbReference>
<dbReference type="GO" id="GO:0008270">
    <property type="term" value="F:zinc ion binding"/>
    <property type="evidence" value="ECO:0007669"/>
    <property type="project" value="InterPro"/>
</dbReference>
<name>A0A8H6XV96_9AGAR</name>
<dbReference type="EMBL" id="JACAZI010000012">
    <property type="protein sequence ID" value="KAF7347206.1"/>
    <property type="molecule type" value="Genomic_DNA"/>
</dbReference>
<feature type="compositionally biased region" description="Polar residues" evidence="2">
    <location>
        <begin position="285"/>
        <end position="294"/>
    </location>
</feature>
<evidence type="ECO:0000313" key="4">
    <source>
        <dbReference type="EMBL" id="KAF7347206.1"/>
    </source>
</evidence>
<accession>A0A8H6XV96</accession>
<dbReference type="GO" id="GO:0003677">
    <property type="term" value="F:DNA binding"/>
    <property type="evidence" value="ECO:0007669"/>
    <property type="project" value="InterPro"/>
</dbReference>
<organism evidence="4 5">
    <name type="scientific">Mycena venus</name>
    <dbReference type="NCBI Taxonomy" id="2733690"/>
    <lineage>
        <taxon>Eukaryota</taxon>
        <taxon>Fungi</taxon>
        <taxon>Dikarya</taxon>
        <taxon>Basidiomycota</taxon>
        <taxon>Agaricomycotina</taxon>
        <taxon>Agaricomycetes</taxon>
        <taxon>Agaricomycetidae</taxon>
        <taxon>Agaricales</taxon>
        <taxon>Marasmiineae</taxon>
        <taxon>Mycenaceae</taxon>
        <taxon>Mycena</taxon>
    </lineage>
</organism>
<reference evidence="4" key="1">
    <citation type="submission" date="2020-05" db="EMBL/GenBank/DDBJ databases">
        <title>Mycena genomes resolve the evolution of fungal bioluminescence.</title>
        <authorList>
            <person name="Tsai I.J."/>
        </authorList>
    </citation>
    <scope>NUCLEOTIDE SEQUENCE</scope>
    <source>
        <strain evidence="4">CCC161011</strain>
    </source>
</reference>
<keyword evidence="5" id="KW-1185">Reference proteome</keyword>
<dbReference type="InterPro" id="IPR007219">
    <property type="entry name" value="XnlR_reg_dom"/>
</dbReference>
<proteinExistence type="predicted"/>
<protein>
    <submittedName>
        <fullName evidence="4">Fungal-trans domain-containing protein</fullName>
    </submittedName>
</protein>
<evidence type="ECO:0000259" key="3">
    <source>
        <dbReference type="Pfam" id="PF04082"/>
    </source>
</evidence>
<dbReference type="PANTHER" id="PTHR46910:SF38">
    <property type="entry name" value="ZN(2)-C6 FUNGAL-TYPE DOMAIN-CONTAINING PROTEIN"/>
    <property type="match status" value="1"/>
</dbReference>
<dbReference type="GO" id="GO:0003700">
    <property type="term" value="F:DNA-binding transcription factor activity"/>
    <property type="evidence" value="ECO:0007669"/>
    <property type="project" value="InterPro"/>
</dbReference>
<dbReference type="OrthoDB" id="4456959at2759"/>
<dbReference type="Pfam" id="PF04082">
    <property type="entry name" value="Fungal_trans"/>
    <property type="match status" value="1"/>
</dbReference>
<feature type="domain" description="Xylanolytic transcriptional activator regulatory" evidence="3">
    <location>
        <begin position="5"/>
        <end position="110"/>
    </location>
</feature>
<dbReference type="InterPro" id="IPR050987">
    <property type="entry name" value="AtrR-like"/>
</dbReference>
<gene>
    <name evidence="4" type="ORF">MVEN_01475500</name>
</gene>
<dbReference type="CDD" id="cd12148">
    <property type="entry name" value="fungal_TF_MHR"/>
    <property type="match status" value="1"/>
</dbReference>
<evidence type="ECO:0000256" key="1">
    <source>
        <dbReference type="ARBA" id="ARBA00023242"/>
    </source>
</evidence>
<feature type="region of interest" description="Disordered" evidence="2">
    <location>
        <begin position="270"/>
        <end position="297"/>
    </location>
</feature>
<evidence type="ECO:0000313" key="5">
    <source>
        <dbReference type="Proteomes" id="UP000620124"/>
    </source>
</evidence>